<comment type="similarity">
    <text evidence="2">Belongs to the concentrative nucleoside transporter (CNT) (TC 2.A.41) family.</text>
</comment>
<feature type="transmembrane region" description="Helical" evidence="7">
    <location>
        <begin position="308"/>
        <end position="328"/>
    </location>
</feature>
<dbReference type="InterPro" id="IPR011642">
    <property type="entry name" value="Gate_dom"/>
</dbReference>
<evidence type="ECO:0000256" key="7">
    <source>
        <dbReference type="SAM" id="Phobius"/>
    </source>
</evidence>
<keyword evidence="3" id="KW-1003">Cell membrane</keyword>
<name>A0A059GAD4_9PROT</name>
<dbReference type="AlphaFoldDB" id="A0A059GAD4"/>
<dbReference type="RefSeq" id="WP_035535815.1">
    <property type="nucleotide sequence ID" value="NZ_ARYL01000003.1"/>
</dbReference>
<feature type="transmembrane region" description="Helical" evidence="7">
    <location>
        <begin position="183"/>
        <end position="205"/>
    </location>
</feature>
<evidence type="ECO:0000256" key="5">
    <source>
        <dbReference type="ARBA" id="ARBA00022989"/>
    </source>
</evidence>
<proteinExistence type="inferred from homology"/>
<feature type="transmembrane region" description="Helical" evidence="7">
    <location>
        <begin position="217"/>
        <end position="236"/>
    </location>
</feature>
<reference evidence="11 12" key="1">
    <citation type="journal article" date="2014" name="Antonie Van Leeuwenhoek">
        <title>Hyphomonas beringensis sp. nov. and Hyphomonas chukchiensis sp. nov., isolated from surface seawater of the Bering Sea and Chukchi Sea.</title>
        <authorList>
            <person name="Li C."/>
            <person name="Lai Q."/>
            <person name="Li G."/>
            <person name="Dong C."/>
            <person name="Wang J."/>
            <person name="Liao Y."/>
            <person name="Shao Z."/>
        </authorList>
    </citation>
    <scope>NUCLEOTIDE SEQUENCE [LARGE SCALE GENOMIC DNA]</scope>
    <source>
        <strain evidence="11 12">SCH89</strain>
    </source>
</reference>
<keyword evidence="4 7" id="KW-0812">Transmembrane</keyword>
<feature type="transmembrane region" description="Helical" evidence="7">
    <location>
        <begin position="63"/>
        <end position="86"/>
    </location>
</feature>
<dbReference type="InterPro" id="IPR002668">
    <property type="entry name" value="CNT_N_dom"/>
</dbReference>
<feature type="domain" description="Concentrative nucleoside transporter C-terminal" evidence="9">
    <location>
        <begin position="217"/>
        <end position="419"/>
    </location>
</feature>
<evidence type="ECO:0000256" key="2">
    <source>
        <dbReference type="ARBA" id="ARBA00009033"/>
    </source>
</evidence>
<keyword evidence="5 7" id="KW-1133">Transmembrane helix</keyword>
<dbReference type="InterPro" id="IPR011657">
    <property type="entry name" value="CNT_C_dom"/>
</dbReference>
<evidence type="ECO:0000256" key="3">
    <source>
        <dbReference type="ARBA" id="ARBA00022475"/>
    </source>
</evidence>
<dbReference type="PANTHER" id="PTHR10590:SF4">
    <property type="entry name" value="SOLUTE CARRIER FAMILY 28 MEMBER 3"/>
    <property type="match status" value="1"/>
</dbReference>
<dbReference type="GO" id="GO:0015293">
    <property type="term" value="F:symporter activity"/>
    <property type="evidence" value="ECO:0007669"/>
    <property type="project" value="TreeGrafter"/>
</dbReference>
<feature type="domain" description="Nucleoside transporter/FeoB GTPase Gate" evidence="10">
    <location>
        <begin position="110"/>
        <end position="206"/>
    </location>
</feature>
<evidence type="ECO:0000259" key="10">
    <source>
        <dbReference type="Pfam" id="PF07670"/>
    </source>
</evidence>
<gene>
    <name evidence="11" type="ORF">HOC_02988</name>
</gene>
<comment type="caution">
    <text evidence="11">The sequence shown here is derived from an EMBL/GenBank/DDBJ whole genome shotgun (WGS) entry which is preliminary data.</text>
</comment>
<evidence type="ECO:0000256" key="1">
    <source>
        <dbReference type="ARBA" id="ARBA00004651"/>
    </source>
</evidence>
<evidence type="ECO:0000259" key="9">
    <source>
        <dbReference type="Pfam" id="PF07662"/>
    </source>
</evidence>
<protein>
    <submittedName>
        <fullName evidence="11">NupC family nucleoside transporter</fullName>
    </submittedName>
</protein>
<dbReference type="OrthoDB" id="9766455at2"/>
<keyword evidence="12" id="KW-1185">Reference proteome</keyword>
<sequence length="428" mass="45192">MPAGFEWGWDNARALLGIAVIFAIAWSLSENRKAFPWKIVLGSVAIQFAFALVLFGIPVVRDALFAANMVVDGLIAATAYGTEFVFGPIFGTQAGWEGFTGQPGPIFAVHLLPLIIVVASLSAVLWHWHILRWVTKGFASVFRRFMGLGGATSLAVAANVFMGMTEAPILIKPYIKGMTRSEIFIMMTAGFATVAGSVLVLYGVFLKDVLPNALGQLLAASLIAAPAAVALALVMVPETVDETQRAHEPDFEYDSTMDAFSTGASDGLKIIANIVTMLIAAFAALYLVNLGLGALPDFGGAPLSIERILGWIFAPVMYMIGVPMGEAAQSGSLMGIKTVLTEFVAFLQLSGDAAEGLSPRARMITAHAICGFANFGSIGILLGGLSIIEPTRRSTFLELAWKTLLAGTLATCISGAIVGALPFALFAH</sequence>
<keyword evidence="6 7" id="KW-0472">Membrane</keyword>
<dbReference type="GO" id="GO:0005337">
    <property type="term" value="F:nucleoside transmembrane transporter activity"/>
    <property type="evidence" value="ECO:0007669"/>
    <property type="project" value="InterPro"/>
</dbReference>
<dbReference type="InterPro" id="IPR008276">
    <property type="entry name" value="C_nuclsd_transpt"/>
</dbReference>
<dbReference type="EMBL" id="ARYL01000003">
    <property type="protein sequence ID" value="KDA03807.1"/>
    <property type="molecule type" value="Genomic_DNA"/>
</dbReference>
<dbReference type="Proteomes" id="UP000024942">
    <property type="component" value="Unassembled WGS sequence"/>
</dbReference>
<feature type="transmembrane region" description="Helical" evidence="7">
    <location>
        <begin position="148"/>
        <end position="171"/>
    </location>
</feature>
<dbReference type="Pfam" id="PF01773">
    <property type="entry name" value="Nucleos_tra2_N"/>
    <property type="match status" value="1"/>
</dbReference>
<accession>A0A059GAD4</accession>
<feature type="transmembrane region" description="Helical" evidence="7">
    <location>
        <begin position="368"/>
        <end position="388"/>
    </location>
</feature>
<evidence type="ECO:0000313" key="11">
    <source>
        <dbReference type="EMBL" id="KDA03807.1"/>
    </source>
</evidence>
<dbReference type="GO" id="GO:0005886">
    <property type="term" value="C:plasma membrane"/>
    <property type="evidence" value="ECO:0007669"/>
    <property type="project" value="UniProtKB-SubCell"/>
</dbReference>
<feature type="transmembrane region" description="Helical" evidence="7">
    <location>
        <begin position="35"/>
        <end position="57"/>
    </location>
</feature>
<feature type="transmembrane region" description="Helical" evidence="7">
    <location>
        <begin position="270"/>
        <end position="288"/>
    </location>
</feature>
<feature type="transmembrane region" description="Helical" evidence="7">
    <location>
        <begin position="400"/>
        <end position="427"/>
    </location>
</feature>
<comment type="subcellular location">
    <subcellularLocation>
        <location evidence="1">Cell membrane</location>
        <topology evidence="1">Multi-pass membrane protein</topology>
    </subcellularLocation>
</comment>
<dbReference type="PANTHER" id="PTHR10590">
    <property type="entry name" value="SODIUM/NUCLEOSIDE COTRANSPORTER"/>
    <property type="match status" value="1"/>
</dbReference>
<evidence type="ECO:0000313" key="12">
    <source>
        <dbReference type="Proteomes" id="UP000024942"/>
    </source>
</evidence>
<evidence type="ECO:0000256" key="6">
    <source>
        <dbReference type="ARBA" id="ARBA00023136"/>
    </source>
</evidence>
<feature type="transmembrane region" description="Helical" evidence="7">
    <location>
        <begin position="107"/>
        <end position="128"/>
    </location>
</feature>
<evidence type="ECO:0000256" key="4">
    <source>
        <dbReference type="ARBA" id="ARBA00022692"/>
    </source>
</evidence>
<feature type="transmembrane region" description="Helical" evidence="7">
    <location>
        <begin position="12"/>
        <end position="28"/>
    </location>
</feature>
<feature type="domain" description="Concentrative nucleoside transporter N-terminal" evidence="8">
    <location>
        <begin position="16"/>
        <end position="88"/>
    </location>
</feature>
<organism evidence="11 12">
    <name type="scientific">Hyphomonas oceanitis SCH89</name>
    <dbReference type="NCBI Taxonomy" id="1280953"/>
    <lineage>
        <taxon>Bacteria</taxon>
        <taxon>Pseudomonadati</taxon>
        <taxon>Pseudomonadota</taxon>
        <taxon>Alphaproteobacteria</taxon>
        <taxon>Hyphomonadales</taxon>
        <taxon>Hyphomonadaceae</taxon>
        <taxon>Hyphomonas</taxon>
    </lineage>
</organism>
<dbReference type="eggNOG" id="COG1972">
    <property type="taxonomic scope" value="Bacteria"/>
</dbReference>
<dbReference type="PATRIC" id="fig|1280953.3.peg.603"/>
<evidence type="ECO:0000259" key="8">
    <source>
        <dbReference type="Pfam" id="PF01773"/>
    </source>
</evidence>
<dbReference type="Pfam" id="PF07662">
    <property type="entry name" value="Nucleos_tra2_C"/>
    <property type="match status" value="1"/>
</dbReference>
<dbReference type="Pfam" id="PF07670">
    <property type="entry name" value="Gate"/>
    <property type="match status" value="1"/>
</dbReference>
<dbReference type="STRING" id="1280953.HOC_02988"/>